<reference evidence="3" key="1">
    <citation type="submission" date="2016-06" db="EMBL/GenBank/DDBJ databases">
        <authorList>
            <person name="Varghese N."/>
            <person name="Submissions Spin"/>
        </authorList>
    </citation>
    <scope>NUCLEOTIDE SEQUENCE [LARGE SCALE GENOMIC DNA]</scope>
    <source>
        <strain evidence="3">DSM 44815</strain>
    </source>
</reference>
<dbReference type="OrthoDB" id="4119890at2"/>
<dbReference type="GO" id="GO:0016747">
    <property type="term" value="F:acyltransferase activity, transferring groups other than amino-acyl groups"/>
    <property type="evidence" value="ECO:0007669"/>
    <property type="project" value="InterPro"/>
</dbReference>
<dbReference type="InterPro" id="IPR016181">
    <property type="entry name" value="Acyl_CoA_acyltransferase"/>
</dbReference>
<dbReference type="Proteomes" id="UP000199385">
    <property type="component" value="Chromosome I"/>
</dbReference>
<dbReference type="EMBL" id="LT594323">
    <property type="protein sequence ID" value="SBT48588.1"/>
    <property type="molecule type" value="Genomic_DNA"/>
</dbReference>
<name>A0A1A8ZXH5_9ACTN</name>
<dbReference type="Pfam" id="PF00583">
    <property type="entry name" value="Acetyltransf_1"/>
    <property type="match status" value="1"/>
</dbReference>
<keyword evidence="3" id="KW-1185">Reference proteome</keyword>
<dbReference type="PROSITE" id="PS51186">
    <property type="entry name" value="GNAT"/>
    <property type="match status" value="1"/>
</dbReference>
<dbReference type="AlphaFoldDB" id="A0A1A8ZXH5"/>
<dbReference type="InterPro" id="IPR000182">
    <property type="entry name" value="GNAT_dom"/>
</dbReference>
<dbReference type="SUPFAM" id="SSF55729">
    <property type="entry name" value="Acyl-CoA N-acyltransferases (Nat)"/>
    <property type="match status" value="2"/>
</dbReference>
<keyword evidence="2" id="KW-0808">Transferase</keyword>
<protein>
    <submittedName>
        <fullName evidence="2">Acetyltransferase (GNAT) family protein</fullName>
    </submittedName>
</protein>
<feature type="domain" description="N-acetyltransferase" evidence="1">
    <location>
        <begin position="6"/>
        <end position="207"/>
    </location>
</feature>
<sequence>MGISVSLLDPADQGAVDEAYRIGAAVEATDLPDQPPYCRRRFEGLIRHPMAGVTTHWSLARLDGVPAGWLRLDLPQLDNTGNAHAELRVHPAYRRRGVGRALAGHGRRLLREAGRKRAAWSAVDALPGGPERDPAGAAFSAALGARPVLTAVRRRLAVDRLDHAGLDALLGTARTVAAGYRTVRWRDATPEEYVADVAHLEGRMMTDIPLGELEWEQERVDAERIRGVDRALDARGARRYHAGAVHEASGRLVAWTMLSFTASSDWQAWQQQTIVDPDHRGHRLGLLTKIENLRYVRAAEPALRAVDTYNAAENSHMIAINEQLGFRPVDGSTEWQATI</sequence>
<evidence type="ECO:0000313" key="3">
    <source>
        <dbReference type="Proteomes" id="UP000199385"/>
    </source>
</evidence>
<dbReference type="CDD" id="cd04301">
    <property type="entry name" value="NAT_SF"/>
    <property type="match status" value="1"/>
</dbReference>
<proteinExistence type="predicted"/>
<gene>
    <name evidence="2" type="ORF">GA0070611_4113</name>
</gene>
<dbReference type="STRING" id="261654.GA0070611_4113"/>
<dbReference type="PATRIC" id="fig|261654.4.peg.4180"/>
<accession>A0A1A8ZXH5</accession>
<dbReference type="Gene3D" id="3.40.630.30">
    <property type="match status" value="1"/>
</dbReference>
<evidence type="ECO:0000259" key="1">
    <source>
        <dbReference type="PROSITE" id="PS51186"/>
    </source>
</evidence>
<dbReference type="RefSeq" id="WP_091666685.1">
    <property type="nucleotide sequence ID" value="NZ_LT594323.1"/>
</dbReference>
<evidence type="ECO:0000313" key="2">
    <source>
        <dbReference type="EMBL" id="SBT48588.1"/>
    </source>
</evidence>
<organism evidence="2 3">
    <name type="scientific">Micromonospora auratinigra</name>
    <dbReference type="NCBI Taxonomy" id="261654"/>
    <lineage>
        <taxon>Bacteria</taxon>
        <taxon>Bacillati</taxon>
        <taxon>Actinomycetota</taxon>
        <taxon>Actinomycetes</taxon>
        <taxon>Micromonosporales</taxon>
        <taxon>Micromonosporaceae</taxon>
        <taxon>Micromonospora</taxon>
    </lineage>
</organism>